<name>A0A4Y7Q4E8_9AGAM</name>
<evidence type="ECO:0000313" key="3">
    <source>
        <dbReference type="Proteomes" id="UP000294933"/>
    </source>
</evidence>
<protein>
    <recommendedName>
        <fullName evidence="4">Transmembrane protein</fullName>
    </recommendedName>
</protein>
<keyword evidence="1" id="KW-0472">Membrane</keyword>
<accession>A0A4Y7Q4E8</accession>
<feature type="transmembrane region" description="Helical" evidence="1">
    <location>
        <begin position="97"/>
        <end position="115"/>
    </location>
</feature>
<proteinExistence type="predicted"/>
<gene>
    <name evidence="2" type="ORF">BD410DRAFT_828532</name>
</gene>
<keyword evidence="1" id="KW-1133">Transmembrane helix</keyword>
<dbReference type="VEuPathDB" id="FungiDB:BD410DRAFT_828532"/>
<sequence>MTESNNDSTPRTTTRVYGSDCLLRVPGELHAHGGSDETLSEANDTTQLEILGESSKNELTPRASDTHFIISPASSTFEAGSQQGEDKEFKKSTVQMLLLYTAIGTIFAVGHHVLYETLSHHLMLAVSLQIGPVTVGPMWALTVGNGLSWLVQLFFTLAIGRALVQQFWNLVHKHHFTLHEMDRIFSITSAFYTKTALRRATGFTMVALLFLILGGIISTFAPASLAISIYPLSQPCDIMTVELSNTRLGGDNPTIPLRNLAARVLLTQSTKLPTSSPCSNCTYNVTYFAPAMTCEEINMASSPFPPDPVDRVVLWNGTFASNDFEASIDIYILSRRMGNFLTGVFSDPEIIMCTLKNATYQVTVDHRNGTSVTAEMDIVPFFNQSTGSDNITVAYSSIGQAFVEFILGYAALIPSQNYTPSFNTFMAFTGWITCDHFFSSGNCTRNVDLLTAFPILMQYMSVSLLAESVAADNTTSSLSRVPDGRCLNESPVYIYDRVRLLSVYGSALLVTSICVAMGIHSVVVGQGSTLMFSNLVYAIMSPEMIEISNGQKLPQDTVIRAVKGRLLLAKYVSYGISIIYCVMLW</sequence>
<evidence type="ECO:0000313" key="2">
    <source>
        <dbReference type="EMBL" id="TDL22454.1"/>
    </source>
</evidence>
<feature type="transmembrane region" description="Helical" evidence="1">
    <location>
        <begin position="206"/>
        <end position="230"/>
    </location>
</feature>
<reference evidence="2 3" key="1">
    <citation type="submission" date="2018-06" db="EMBL/GenBank/DDBJ databases">
        <title>A transcriptomic atlas of mushroom development highlights an independent origin of complex multicellularity.</title>
        <authorList>
            <consortium name="DOE Joint Genome Institute"/>
            <person name="Krizsan K."/>
            <person name="Almasi E."/>
            <person name="Merenyi Z."/>
            <person name="Sahu N."/>
            <person name="Viragh M."/>
            <person name="Koszo T."/>
            <person name="Mondo S."/>
            <person name="Kiss B."/>
            <person name="Balint B."/>
            <person name="Kues U."/>
            <person name="Barry K."/>
            <person name="Hegedus J.C."/>
            <person name="Henrissat B."/>
            <person name="Johnson J."/>
            <person name="Lipzen A."/>
            <person name="Ohm R."/>
            <person name="Nagy I."/>
            <person name="Pangilinan J."/>
            <person name="Yan J."/>
            <person name="Xiong Y."/>
            <person name="Grigoriev I.V."/>
            <person name="Hibbett D.S."/>
            <person name="Nagy L.G."/>
        </authorList>
    </citation>
    <scope>NUCLEOTIDE SEQUENCE [LARGE SCALE GENOMIC DNA]</scope>
    <source>
        <strain evidence="2 3">SZMC22713</strain>
    </source>
</reference>
<dbReference type="OrthoDB" id="3198553at2759"/>
<evidence type="ECO:0008006" key="4">
    <source>
        <dbReference type="Google" id="ProtNLM"/>
    </source>
</evidence>
<dbReference type="Proteomes" id="UP000294933">
    <property type="component" value="Unassembled WGS sequence"/>
</dbReference>
<feature type="transmembrane region" description="Helical" evidence="1">
    <location>
        <begin position="146"/>
        <end position="164"/>
    </location>
</feature>
<dbReference type="EMBL" id="ML170175">
    <property type="protein sequence ID" value="TDL22454.1"/>
    <property type="molecule type" value="Genomic_DNA"/>
</dbReference>
<dbReference type="AlphaFoldDB" id="A0A4Y7Q4E8"/>
<keyword evidence="1" id="KW-0812">Transmembrane</keyword>
<evidence type="ECO:0000256" key="1">
    <source>
        <dbReference type="SAM" id="Phobius"/>
    </source>
</evidence>
<organism evidence="2 3">
    <name type="scientific">Rickenella mellea</name>
    <dbReference type="NCBI Taxonomy" id="50990"/>
    <lineage>
        <taxon>Eukaryota</taxon>
        <taxon>Fungi</taxon>
        <taxon>Dikarya</taxon>
        <taxon>Basidiomycota</taxon>
        <taxon>Agaricomycotina</taxon>
        <taxon>Agaricomycetes</taxon>
        <taxon>Hymenochaetales</taxon>
        <taxon>Rickenellaceae</taxon>
        <taxon>Rickenella</taxon>
    </lineage>
</organism>
<dbReference type="STRING" id="50990.A0A4Y7Q4E8"/>
<keyword evidence="3" id="KW-1185">Reference proteome</keyword>